<reference evidence="5 6" key="1">
    <citation type="submission" date="2019-03" db="EMBL/GenBank/DDBJ databases">
        <title>Draft genome sequences of novel Actinobacteria.</title>
        <authorList>
            <person name="Sahin N."/>
            <person name="Ay H."/>
            <person name="Saygin H."/>
        </authorList>
    </citation>
    <scope>NUCLEOTIDE SEQUENCE [LARGE SCALE GENOMIC DNA]</scope>
    <source>
        <strain evidence="5 6">JCM 13523</strain>
    </source>
</reference>
<dbReference type="AlphaFoldDB" id="A0A4R4ZHA0"/>
<evidence type="ECO:0000256" key="3">
    <source>
        <dbReference type="ARBA" id="ARBA00023163"/>
    </source>
</evidence>
<evidence type="ECO:0000259" key="4">
    <source>
        <dbReference type="PROSITE" id="PS50949"/>
    </source>
</evidence>
<evidence type="ECO:0000256" key="1">
    <source>
        <dbReference type="ARBA" id="ARBA00023015"/>
    </source>
</evidence>
<dbReference type="GO" id="GO:0003677">
    <property type="term" value="F:DNA binding"/>
    <property type="evidence" value="ECO:0007669"/>
    <property type="project" value="UniProtKB-KW"/>
</dbReference>
<sequence length="263" mass="29348">MTFPATLSGRGPKYLQIADQLRAEIQSGDLSPGSRLPAETELADRFHVSPPTVRQALAVLRSEWLIESRHGVGTFVRENRKRQRRSRNRYGRARTDQRLLNDALEHRIVFAGRGPVPLHIAEALGVEPGSEVVIRRRHLHDKATGQLREIGASYVPLSHAAGTYLEDATVVRKALFLCIEELSGKTYHRAQDTTVIRAAEHDEPGLFHLAGGEAILHLVHTARSADDEVLEISESIWPADQVVFIDEYDIPQHGETPTSRSEI</sequence>
<proteinExistence type="predicted"/>
<dbReference type="RefSeq" id="WP_132169892.1">
    <property type="nucleotide sequence ID" value="NZ_SMKX01000060.1"/>
</dbReference>
<dbReference type="PANTHER" id="PTHR44846:SF17">
    <property type="entry name" value="GNTR-FAMILY TRANSCRIPTIONAL REGULATOR"/>
    <property type="match status" value="1"/>
</dbReference>
<keyword evidence="2" id="KW-0238">DNA-binding</keyword>
<dbReference type="InterPro" id="IPR028978">
    <property type="entry name" value="Chorismate_lyase_/UTRA_dom_sf"/>
</dbReference>
<dbReference type="SMART" id="SM00345">
    <property type="entry name" value="HTH_GNTR"/>
    <property type="match status" value="1"/>
</dbReference>
<dbReference type="PROSITE" id="PS50949">
    <property type="entry name" value="HTH_GNTR"/>
    <property type="match status" value="1"/>
</dbReference>
<dbReference type="CDD" id="cd07377">
    <property type="entry name" value="WHTH_GntR"/>
    <property type="match status" value="1"/>
</dbReference>
<dbReference type="SUPFAM" id="SSF64288">
    <property type="entry name" value="Chorismate lyase-like"/>
    <property type="match status" value="1"/>
</dbReference>
<dbReference type="OrthoDB" id="3194402at2"/>
<dbReference type="InterPro" id="IPR050679">
    <property type="entry name" value="Bact_HTH_transcr_reg"/>
</dbReference>
<dbReference type="Proteomes" id="UP000295124">
    <property type="component" value="Unassembled WGS sequence"/>
</dbReference>
<accession>A0A4R4ZHA0</accession>
<feature type="domain" description="HTH gntR-type" evidence="4">
    <location>
        <begin position="11"/>
        <end position="79"/>
    </location>
</feature>
<comment type="caution">
    <text evidence="5">The sequence shown here is derived from an EMBL/GenBank/DDBJ whole genome shotgun (WGS) entry which is preliminary data.</text>
</comment>
<evidence type="ECO:0000313" key="5">
    <source>
        <dbReference type="EMBL" id="TDD58021.1"/>
    </source>
</evidence>
<dbReference type="SUPFAM" id="SSF46785">
    <property type="entry name" value="Winged helix' DNA-binding domain"/>
    <property type="match status" value="1"/>
</dbReference>
<dbReference type="GO" id="GO:0045892">
    <property type="term" value="P:negative regulation of DNA-templated transcription"/>
    <property type="evidence" value="ECO:0007669"/>
    <property type="project" value="TreeGrafter"/>
</dbReference>
<dbReference type="InterPro" id="IPR011663">
    <property type="entry name" value="UTRA"/>
</dbReference>
<keyword evidence="6" id="KW-1185">Reference proteome</keyword>
<dbReference type="InterPro" id="IPR036388">
    <property type="entry name" value="WH-like_DNA-bd_sf"/>
</dbReference>
<evidence type="ECO:0000256" key="2">
    <source>
        <dbReference type="ARBA" id="ARBA00023125"/>
    </source>
</evidence>
<dbReference type="PANTHER" id="PTHR44846">
    <property type="entry name" value="MANNOSYL-D-GLYCERATE TRANSPORT/METABOLISM SYSTEM REPRESSOR MNGR-RELATED"/>
    <property type="match status" value="1"/>
</dbReference>
<dbReference type="GO" id="GO:0003700">
    <property type="term" value="F:DNA-binding transcription factor activity"/>
    <property type="evidence" value="ECO:0007669"/>
    <property type="project" value="InterPro"/>
</dbReference>
<dbReference type="Gene3D" id="1.10.10.10">
    <property type="entry name" value="Winged helix-like DNA-binding domain superfamily/Winged helix DNA-binding domain"/>
    <property type="match status" value="1"/>
</dbReference>
<keyword evidence="3" id="KW-0804">Transcription</keyword>
<dbReference type="Pfam" id="PF07702">
    <property type="entry name" value="UTRA"/>
    <property type="match status" value="1"/>
</dbReference>
<keyword evidence="1" id="KW-0805">Transcription regulation</keyword>
<dbReference type="Gene3D" id="3.40.1410.10">
    <property type="entry name" value="Chorismate lyase-like"/>
    <property type="match status" value="1"/>
</dbReference>
<dbReference type="SMART" id="SM00866">
    <property type="entry name" value="UTRA"/>
    <property type="match status" value="1"/>
</dbReference>
<dbReference type="InterPro" id="IPR036390">
    <property type="entry name" value="WH_DNA-bd_sf"/>
</dbReference>
<evidence type="ECO:0000313" key="6">
    <source>
        <dbReference type="Proteomes" id="UP000295124"/>
    </source>
</evidence>
<dbReference type="PRINTS" id="PR00035">
    <property type="entry name" value="HTHGNTR"/>
</dbReference>
<name>A0A4R4ZHA0_9ACTN</name>
<protein>
    <submittedName>
        <fullName evidence="5">GntR family transcriptional regulator</fullName>
    </submittedName>
</protein>
<dbReference type="EMBL" id="SMKX01000060">
    <property type="protein sequence ID" value="TDD58021.1"/>
    <property type="molecule type" value="Genomic_DNA"/>
</dbReference>
<dbReference type="InterPro" id="IPR000524">
    <property type="entry name" value="Tscrpt_reg_HTH_GntR"/>
</dbReference>
<dbReference type="Pfam" id="PF00392">
    <property type="entry name" value="GntR"/>
    <property type="match status" value="1"/>
</dbReference>
<gene>
    <name evidence="5" type="ORF">E1263_20915</name>
</gene>
<organism evidence="5 6">
    <name type="scientific">Kribbella antibiotica</name>
    <dbReference type="NCBI Taxonomy" id="190195"/>
    <lineage>
        <taxon>Bacteria</taxon>
        <taxon>Bacillati</taxon>
        <taxon>Actinomycetota</taxon>
        <taxon>Actinomycetes</taxon>
        <taxon>Propionibacteriales</taxon>
        <taxon>Kribbellaceae</taxon>
        <taxon>Kribbella</taxon>
    </lineage>
</organism>